<protein>
    <recommendedName>
        <fullName evidence="1">AMIN-like domain-containing protein</fullName>
    </recommendedName>
</protein>
<gene>
    <name evidence="2" type="ORF">H4696_002754</name>
</gene>
<comment type="caution">
    <text evidence="2">The sequence shown here is derived from an EMBL/GenBank/DDBJ whole genome shotgun (WGS) entry which is preliminary data.</text>
</comment>
<name>A0ABR9HXJ1_9PSEU</name>
<reference evidence="2 3" key="1">
    <citation type="submission" date="2020-10" db="EMBL/GenBank/DDBJ databases">
        <title>Sequencing the genomes of 1000 actinobacteria strains.</title>
        <authorList>
            <person name="Klenk H.-P."/>
        </authorList>
    </citation>
    <scope>NUCLEOTIDE SEQUENCE [LARGE SCALE GENOMIC DNA]</scope>
    <source>
        <strain evidence="2 3">DSM 44653</strain>
    </source>
</reference>
<evidence type="ECO:0000313" key="2">
    <source>
        <dbReference type="EMBL" id="MBE1495654.1"/>
    </source>
</evidence>
<keyword evidence="3" id="KW-1185">Reference proteome</keyword>
<proteinExistence type="predicted"/>
<dbReference type="Proteomes" id="UP000631670">
    <property type="component" value="Unassembled WGS sequence"/>
</dbReference>
<dbReference type="Pfam" id="PF24837">
    <property type="entry name" value="AMIN-like"/>
    <property type="match status" value="1"/>
</dbReference>
<dbReference type="RefSeq" id="WP_086864321.1">
    <property type="nucleotide sequence ID" value="NZ_JADBEG010000001.1"/>
</dbReference>
<evidence type="ECO:0000259" key="1">
    <source>
        <dbReference type="Pfam" id="PF24837"/>
    </source>
</evidence>
<feature type="domain" description="AMIN-like" evidence="1">
    <location>
        <begin position="6"/>
        <end position="141"/>
    </location>
</feature>
<sequence length="141" mass="14863">MSRDALYLVRAGRHACFDRVVFDVNGPAAAGYAVQYVPVVTSDPKGDPLPVPGGAALEIVVRAPALGSDDAGHQPGRVLAAVGDTLVNTPDWPSLRAVRFAGSFEGQSTFAAGVRAKLPFRVFTQTGPQDQVRRVVVDIAH</sequence>
<accession>A0ABR9HXJ1</accession>
<organism evidence="2 3">
    <name type="scientific">Amycolatopsis lexingtonensis</name>
    <dbReference type="NCBI Taxonomy" id="218822"/>
    <lineage>
        <taxon>Bacteria</taxon>
        <taxon>Bacillati</taxon>
        <taxon>Actinomycetota</taxon>
        <taxon>Actinomycetes</taxon>
        <taxon>Pseudonocardiales</taxon>
        <taxon>Pseudonocardiaceae</taxon>
        <taxon>Amycolatopsis</taxon>
    </lineage>
</organism>
<dbReference type="EMBL" id="JADBEG010000001">
    <property type="protein sequence ID" value="MBE1495654.1"/>
    <property type="molecule type" value="Genomic_DNA"/>
</dbReference>
<dbReference type="InterPro" id="IPR056303">
    <property type="entry name" value="AMIN-like"/>
</dbReference>
<evidence type="ECO:0000313" key="3">
    <source>
        <dbReference type="Proteomes" id="UP000631670"/>
    </source>
</evidence>